<dbReference type="PANTHER" id="PTHR35792:SF1">
    <property type="entry name" value="SLL0268 PROTEIN"/>
    <property type="match status" value="1"/>
</dbReference>
<dbReference type="InterPro" id="IPR024623">
    <property type="entry name" value="YtxH"/>
</dbReference>
<accession>A0A315Z0D7</accession>
<dbReference type="OrthoDB" id="598035at2"/>
<reference evidence="2 3" key="1">
    <citation type="submission" date="2018-03" db="EMBL/GenBank/DDBJ databases">
        <title>Genomic Encyclopedia of Archaeal and Bacterial Type Strains, Phase II (KMG-II): from individual species to whole genera.</title>
        <authorList>
            <person name="Goeker M."/>
        </authorList>
    </citation>
    <scope>NUCLEOTIDE SEQUENCE [LARGE SCALE GENOMIC DNA]</scope>
    <source>
        <strain evidence="2 3">DSM 28229</strain>
    </source>
</reference>
<dbReference type="Proteomes" id="UP000245535">
    <property type="component" value="Unassembled WGS sequence"/>
</dbReference>
<gene>
    <name evidence="2" type="ORF">BC781_109119</name>
</gene>
<keyword evidence="1" id="KW-0175">Coiled coil</keyword>
<feature type="coiled-coil region" evidence="1">
    <location>
        <begin position="36"/>
        <end position="103"/>
    </location>
</feature>
<dbReference type="PANTHER" id="PTHR35792">
    <property type="entry name" value="GENERAL STRESS PROTEIN"/>
    <property type="match status" value="1"/>
</dbReference>
<name>A0A315Z0D7_SEDFL</name>
<dbReference type="InterPro" id="IPR052928">
    <property type="entry name" value="Desiccation-related_membrane"/>
</dbReference>
<organism evidence="2 3">
    <name type="scientific">Sediminitomix flava</name>
    <dbReference type="NCBI Taxonomy" id="379075"/>
    <lineage>
        <taxon>Bacteria</taxon>
        <taxon>Pseudomonadati</taxon>
        <taxon>Bacteroidota</taxon>
        <taxon>Cytophagia</taxon>
        <taxon>Cytophagales</taxon>
        <taxon>Flammeovirgaceae</taxon>
        <taxon>Sediminitomix</taxon>
    </lineage>
</organism>
<evidence type="ECO:0000313" key="2">
    <source>
        <dbReference type="EMBL" id="PWJ36103.1"/>
    </source>
</evidence>
<protein>
    <submittedName>
        <fullName evidence="2">Gas vesicle protein</fullName>
    </submittedName>
</protein>
<sequence length="104" mass="11245">MSKKNTGSTLLAFLAGAAVGAVVGVLYAPEEGKSTRDKLSYQLDKYKEKLQQMIDDLVKQQSQPVSEAKSEGQKVIDDAIKHAEQLMNEVDALKSKISSGDSES</sequence>
<dbReference type="EMBL" id="QGDO01000009">
    <property type="protein sequence ID" value="PWJ36103.1"/>
    <property type="molecule type" value="Genomic_DNA"/>
</dbReference>
<evidence type="ECO:0000313" key="3">
    <source>
        <dbReference type="Proteomes" id="UP000245535"/>
    </source>
</evidence>
<dbReference type="AlphaFoldDB" id="A0A315Z0D7"/>
<comment type="caution">
    <text evidence="2">The sequence shown here is derived from an EMBL/GenBank/DDBJ whole genome shotgun (WGS) entry which is preliminary data.</text>
</comment>
<evidence type="ECO:0000256" key="1">
    <source>
        <dbReference type="SAM" id="Coils"/>
    </source>
</evidence>
<dbReference type="Pfam" id="PF12732">
    <property type="entry name" value="YtxH"/>
    <property type="match status" value="1"/>
</dbReference>
<dbReference type="RefSeq" id="WP_109622525.1">
    <property type="nucleotide sequence ID" value="NZ_QGDO01000009.1"/>
</dbReference>
<keyword evidence="3" id="KW-1185">Reference proteome</keyword>
<proteinExistence type="predicted"/>